<organism evidence="2 3">
    <name type="scientific">Guyanagaster necrorhizus</name>
    <dbReference type="NCBI Taxonomy" id="856835"/>
    <lineage>
        <taxon>Eukaryota</taxon>
        <taxon>Fungi</taxon>
        <taxon>Dikarya</taxon>
        <taxon>Basidiomycota</taxon>
        <taxon>Agaricomycotina</taxon>
        <taxon>Agaricomycetes</taxon>
        <taxon>Agaricomycetidae</taxon>
        <taxon>Agaricales</taxon>
        <taxon>Marasmiineae</taxon>
        <taxon>Physalacriaceae</taxon>
        <taxon>Guyanagaster</taxon>
    </lineage>
</organism>
<feature type="signal peptide" evidence="1">
    <location>
        <begin position="1"/>
        <end position="22"/>
    </location>
</feature>
<evidence type="ECO:0000256" key="1">
    <source>
        <dbReference type="SAM" id="SignalP"/>
    </source>
</evidence>
<accession>A0A9P7VL01</accession>
<dbReference type="GeneID" id="66099940"/>
<proteinExistence type="predicted"/>
<comment type="caution">
    <text evidence="2">The sequence shown here is derived from an EMBL/GenBank/DDBJ whole genome shotgun (WGS) entry which is preliminary data.</text>
</comment>
<dbReference type="Proteomes" id="UP000812287">
    <property type="component" value="Unassembled WGS sequence"/>
</dbReference>
<gene>
    <name evidence="2" type="ORF">BT62DRAFT_1010442</name>
</gene>
<feature type="chain" id="PRO_5040383704" evidence="1">
    <location>
        <begin position="23"/>
        <end position="222"/>
    </location>
</feature>
<dbReference type="AlphaFoldDB" id="A0A9P7VL01"/>
<reference evidence="2" key="1">
    <citation type="submission" date="2020-11" db="EMBL/GenBank/DDBJ databases">
        <title>Adaptations for nitrogen fixation in a non-lichenized fungal sporocarp promotes dispersal by wood-feeding termites.</title>
        <authorList>
            <consortium name="DOE Joint Genome Institute"/>
            <person name="Koch R.A."/>
            <person name="Yoon G."/>
            <person name="Arayal U."/>
            <person name="Lail K."/>
            <person name="Amirebrahimi M."/>
            <person name="Labutti K."/>
            <person name="Lipzen A."/>
            <person name="Riley R."/>
            <person name="Barry K."/>
            <person name="Henrissat B."/>
            <person name="Grigoriev I.V."/>
            <person name="Herr J.R."/>
            <person name="Aime M.C."/>
        </authorList>
    </citation>
    <scope>NUCLEOTIDE SEQUENCE</scope>
    <source>
        <strain evidence="2">MCA 3950</strain>
    </source>
</reference>
<name>A0A9P7VL01_9AGAR</name>
<keyword evidence="3" id="KW-1185">Reference proteome</keyword>
<keyword evidence="1" id="KW-0732">Signal</keyword>
<evidence type="ECO:0000313" key="3">
    <source>
        <dbReference type="Proteomes" id="UP000812287"/>
    </source>
</evidence>
<dbReference type="RefSeq" id="XP_043035980.1">
    <property type="nucleotide sequence ID" value="XM_043177653.1"/>
</dbReference>
<evidence type="ECO:0000313" key="2">
    <source>
        <dbReference type="EMBL" id="KAG7442480.1"/>
    </source>
</evidence>
<protein>
    <submittedName>
        <fullName evidence="2">Uncharacterized protein</fullName>
    </submittedName>
</protein>
<sequence length="222" mass="25080">MSMTRPLLVRIKISLTTAGVLARLDSGTVSKISLGTTRLLEGSLRRSKRKKIFLKSSIVQGSGFQPCDRRHLPRTGFDEKELYIEILFAFNAVQEKQRITIESYRTFSYIDIPCNKDDVFGVTKGSDLCPCTDPIISRNLTFTVFLDGSRRSYTHLGYGRDEDELGEGRILCSLDQSERKTDNVHLRVSPGPLYREERPLFGSLIIRSDKGKPSLTSAIDVW</sequence>
<dbReference type="EMBL" id="MU250551">
    <property type="protein sequence ID" value="KAG7442480.1"/>
    <property type="molecule type" value="Genomic_DNA"/>
</dbReference>